<dbReference type="STRING" id="363999.A0A439DB58"/>
<dbReference type="Proteomes" id="UP000286045">
    <property type="component" value="Unassembled WGS sequence"/>
</dbReference>
<keyword evidence="2" id="KW-1185">Reference proteome</keyword>
<comment type="caution">
    <text evidence="1">The sequence shown here is derived from an EMBL/GenBank/DDBJ whole genome shotgun (WGS) entry which is preliminary data.</text>
</comment>
<reference evidence="1 2" key="1">
    <citation type="submission" date="2018-12" db="EMBL/GenBank/DDBJ databases">
        <title>Draft genome sequence of Xylaria grammica IHI A82.</title>
        <authorList>
            <person name="Buettner E."/>
            <person name="Kellner H."/>
        </authorList>
    </citation>
    <scope>NUCLEOTIDE SEQUENCE [LARGE SCALE GENOMIC DNA]</scope>
    <source>
        <strain evidence="1 2">IHI A82</strain>
    </source>
</reference>
<evidence type="ECO:0000313" key="2">
    <source>
        <dbReference type="Proteomes" id="UP000286045"/>
    </source>
</evidence>
<accession>A0A439DB58</accession>
<sequence>MDKSENAHGTSHFDINDVYDGKDTLAEKANSLFWEECEERDDGFHCTRAVTLGTTIERAVKIGSLYQESSDTSSDDEEYQEPRNALDDCKMDPISSTFVRHSTSSNASETGGSPATLKQEDMSTCKTMAGLLDAQQEKFHRRENSWNSSWTWASDEQKERDRWKNIRKNMRYNGMDQSPFVPQTFEGYIELRLETSMLSKKMATEQLRQREDHTAMLGRNLSAGKPLEQLVGDLTTPECLLDPAKTPSGLFGAIYRNCPLLSPTSEQHWLPERDPREMNIPTQEFELDQIHYRTRELIEDIRNMD</sequence>
<name>A0A439DB58_9PEZI</name>
<organism evidence="1 2">
    <name type="scientific">Xylaria grammica</name>
    <dbReference type="NCBI Taxonomy" id="363999"/>
    <lineage>
        <taxon>Eukaryota</taxon>
        <taxon>Fungi</taxon>
        <taxon>Dikarya</taxon>
        <taxon>Ascomycota</taxon>
        <taxon>Pezizomycotina</taxon>
        <taxon>Sordariomycetes</taxon>
        <taxon>Xylariomycetidae</taxon>
        <taxon>Xylariales</taxon>
        <taxon>Xylariaceae</taxon>
        <taxon>Xylaria</taxon>
    </lineage>
</organism>
<dbReference type="EMBL" id="RYZI01000074">
    <property type="protein sequence ID" value="RWA11643.1"/>
    <property type="molecule type" value="Genomic_DNA"/>
</dbReference>
<dbReference type="AlphaFoldDB" id="A0A439DB58"/>
<protein>
    <submittedName>
        <fullName evidence="1">Uncharacterized protein</fullName>
    </submittedName>
</protein>
<evidence type="ECO:0000313" key="1">
    <source>
        <dbReference type="EMBL" id="RWA11643.1"/>
    </source>
</evidence>
<proteinExistence type="predicted"/>
<gene>
    <name evidence="1" type="ORF">EKO27_g3462</name>
</gene>